<proteinExistence type="predicted"/>
<feature type="compositionally biased region" description="Low complexity" evidence="1">
    <location>
        <begin position="21"/>
        <end position="31"/>
    </location>
</feature>
<comment type="caution">
    <text evidence="2">The sequence shown here is derived from an EMBL/GenBank/DDBJ whole genome shotgun (WGS) entry which is preliminary data.</text>
</comment>
<dbReference type="EMBL" id="NMUH01000198">
    <property type="protein sequence ID" value="MQL74272.1"/>
    <property type="molecule type" value="Genomic_DNA"/>
</dbReference>
<gene>
    <name evidence="2" type="ORF">Taro_006631</name>
</gene>
<dbReference type="AlphaFoldDB" id="A0A843TP91"/>
<feature type="compositionally biased region" description="Polar residues" evidence="1">
    <location>
        <begin position="98"/>
        <end position="109"/>
    </location>
</feature>
<reference evidence="2" key="1">
    <citation type="submission" date="2017-07" db="EMBL/GenBank/DDBJ databases">
        <title>Taro Niue Genome Assembly and Annotation.</title>
        <authorList>
            <person name="Atibalentja N."/>
            <person name="Keating K."/>
            <person name="Fields C.J."/>
        </authorList>
    </citation>
    <scope>NUCLEOTIDE SEQUENCE</scope>
    <source>
        <strain evidence="2">Niue_2</strain>
        <tissue evidence="2">Leaf</tissue>
    </source>
</reference>
<evidence type="ECO:0000313" key="3">
    <source>
        <dbReference type="Proteomes" id="UP000652761"/>
    </source>
</evidence>
<organism evidence="2 3">
    <name type="scientific">Colocasia esculenta</name>
    <name type="common">Wild taro</name>
    <name type="synonym">Arum esculentum</name>
    <dbReference type="NCBI Taxonomy" id="4460"/>
    <lineage>
        <taxon>Eukaryota</taxon>
        <taxon>Viridiplantae</taxon>
        <taxon>Streptophyta</taxon>
        <taxon>Embryophyta</taxon>
        <taxon>Tracheophyta</taxon>
        <taxon>Spermatophyta</taxon>
        <taxon>Magnoliopsida</taxon>
        <taxon>Liliopsida</taxon>
        <taxon>Araceae</taxon>
        <taxon>Aroideae</taxon>
        <taxon>Colocasieae</taxon>
        <taxon>Colocasia</taxon>
    </lineage>
</organism>
<name>A0A843TP91_COLES</name>
<keyword evidence="3" id="KW-1185">Reference proteome</keyword>
<feature type="region of interest" description="Disordered" evidence="1">
    <location>
        <begin position="1"/>
        <end position="51"/>
    </location>
</feature>
<evidence type="ECO:0000256" key="1">
    <source>
        <dbReference type="SAM" id="MobiDB-lite"/>
    </source>
</evidence>
<protein>
    <submittedName>
        <fullName evidence="2">Uncharacterized protein</fullName>
    </submittedName>
</protein>
<feature type="region of interest" description="Disordered" evidence="1">
    <location>
        <begin position="81"/>
        <end position="109"/>
    </location>
</feature>
<accession>A0A843TP91</accession>
<evidence type="ECO:0000313" key="2">
    <source>
        <dbReference type="EMBL" id="MQL74272.1"/>
    </source>
</evidence>
<sequence length="109" mass="11253">MQKGIGSPPEGIGNRSHQGKKLPAAAVLPAAWKGSSRGGEEGVWSSGRSFPPAAKAGRELGGFQCFFFPLKAKGIDAVLGRAGDPHEQQPPFSLIGAGNTSPPFSHTCI</sequence>
<dbReference type="Proteomes" id="UP000652761">
    <property type="component" value="Unassembled WGS sequence"/>
</dbReference>